<protein>
    <recommendedName>
        <fullName evidence="3">Surface layer protein A domain-containing protein</fullName>
    </recommendedName>
</protein>
<proteinExistence type="predicted"/>
<name>A0A0R1N4T3_9LACO</name>
<sequence length="288" mass="32298">MGEKIMKLKKILASLILLGGISMASAIIGFTRVPVRAATTESPIIRLNGPTNTQTYRDDGTENPGFTSKFTTNSAWRVTGARMGPLADSLYVRVATNEWIYYSMLDHANAPLIKQLRATTQAYSVKQGNYGGYVIPGIPLNYVGRTVTTTPVVNRPGSTKIVRQLPAGTQWRLTAEALKPLILKTDMTDEYFQIATNQWVNMKYMAVFIDFKSPLVIGNQPERVYRFDDHTLKMTATARQLKPHTTWQNNWVYMNMANGETFSLNHGQTYLQVGGNEWVYSPNAKIAY</sequence>
<evidence type="ECO:0008006" key="3">
    <source>
        <dbReference type="Google" id="ProtNLM"/>
    </source>
</evidence>
<organism evidence="1 2">
    <name type="scientific">Schleiferilactobacillus perolens DSM 12744</name>
    <dbReference type="NCBI Taxonomy" id="1423792"/>
    <lineage>
        <taxon>Bacteria</taxon>
        <taxon>Bacillati</taxon>
        <taxon>Bacillota</taxon>
        <taxon>Bacilli</taxon>
        <taxon>Lactobacillales</taxon>
        <taxon>Lactobacillaceae</taxon>
        <taxon>Schleiferilactobacillus</taxon>
    </lineage>
</organism>
<dbReference type="STRING" id="1423792.FD09_GL002881"/>
<reference evidence="1 2" key="1">
    <citation type="journal article" date="2015" name="Genome Announc.">
        <title>Expanding the biotechnology potential of lactobacilli through comparative genomics of 213 strains and associated genera.</title>
        <authorList>
            <person name="Sun Z."/>
            <person name="Harris H.M."/>
            <person name="McCann A."/>
            <person name="Guo C."/>
            <person name="Argimon S."/>
            <person name="Zhang W."/>
            <person name="Yang X."/>
            <person name="Jeffery I.B."/>
            <person name="Cooney J.C."/>
            <person name="Kagawa T.F."/>
            <person name="Liu W."/>
            <person name="Song Y."/>
            <person name="Salvetti E."/>
            <person name="Wrobel A."/>
            <person name="Rasinkangas P."/>
            <person name="Parkhill J."/>
            <person name="Rea M.C."/>
            <person name="O'Sullivan O."/>
            <person name="Ritari J."/>
            <person name="Douillard F.P."/>
            <person name="Paul Ross R."/>
            <person name="Yang R."/>
            <person name="Briner A.E."/>
            <person name="Felis G.E."/>
            <person name="de Vos W.M."/>
            <person name="Barrangou R."/>
            <person name="Klaenhammer T.R."/>
            <person name="Caufield P.W."/>
            <person name="Cui Y."/>
            <person name="Zhang H."/>
            <person name="O'Toole P.W."/>
        </authorList>
    </citation>
    <scope>NUCLEOTIDE SEQUENCE [LARGE SCALE GENOMIC DNA]</scope>
    <source>
        <strain evidence="1 2">DSM 12744</strain>
    </source>
</reference>
<gene>
    <name evidence="1" type="ORF">FD09_GL002881</name>
</gene>
<dbReference type="EMBL" id="AZEC01000007">
    <property type="protein sequence ID" value="KRL12562.1"/>
    <property type="molecule type" value="Genomic_DNA"/>
</dbReference>
<accession>A0A0R1N4T3</accession>
<evidence type="ECO:0000313" key="2">
    <source>
        <dbReference type="Proteomes" id="UP000051330"/>
    </source>
</evidence>
<dbReference type="AlphaFoldDB" id="A0A0R1N4T3"/>
<dbReference type="Proteomes" id="UP000051330">
    <property type="component" value="Unassembled WGS sequence"/>
</dbReference>
<evidence type="ECO:0000313" key="1">
    <source>
        <dbReference type="EMBL" id="KRL12562.1"/>
    </source>
</evidence>
<dbReference type="PATRIC" id="fig|1423792.3.peg.2953"/>
<comment type="caution">
    <text evidence="1">The sequence shown here is derived from an EMBL/GenBank/DDBJ whole genome shotgun (WGS) entry which is preliminary data.</text>
</comment>
<keyword evidence="2" id="KW-1185">Reference proteome</keyword>